<gene>
    <name evidence="1" type="ORF">JQN84_25175</name>
</gene>
<dbReference type="EMBL" id="JAFEUO010000007">
    <property type="protein sequence ID" value="MBM7085822.1"/>
    <property type="molecule type" value="Genomic_DNA"/>
</dbReference>
<dbReference type="RefSeq" id="WP_204961026.1">
    <property type="nucleotide sequence ID" value="NZ_JAFEUO010000007.1"/>
</dbReference>
<protein>
    <submittedName>
        <fullName evidence="1">Uncharacterized protein</fullName>
    </submittedName>
</protein>
<dbReference type="Proteomes" id="UP000809587">
    <property type="component" value="Unassembled WGS sequence"/>
</dbReference>
<evidence type="ECO:0000313" key="1">
    <source>
        <dbReference type="EMBL" id="MBM7085822.1"/>
    </source>
</evidence>
<accession>A0ABS2JH24</accession>
<reference evidence="1 2" key="1">
    <citation type="submission" date="2021-02" db="EMBL/GenBank/DDBJ databases">
        <authorList>
            <person name="Lee D.-H."/>
        </authorList>
    </citation>
    <scope>NUCLEOTIDE SEQUENCE [LARGE SCALE GENOMIC DNA]</scope>
    <source>
        <strain evidence="1 2">MMS20-R2-29</strain>
    </source>
</reference>
<keyword evidence="2" id="KW-1185">Reference proteome</keyword>
<sequence length="52" mass="6091">MFQDYSRSLFPWLTVERDIGLPLRRDRGQIVSKQAPLFGKLRSEVMDLVMGH</sequence>
<organism evidence="1 2">
    <name type="scientific">Micromonospora humidisoli</name>
    <dbReference type="NCBI Taxonomy" id="2807622"/>
    <lineage>
        <taxon>Bacteria</taxon>
        <taxon>Bacillati</taxon>
        <taxon>Actinomycetota</taxon>
        <taxon>Actinomycetes</taxon>
        <taxon>Micromonosporales</taxon>
        <taxon>Micromonosporaceae</taxon>
        <taxon>Micromonospora</taxon>
    </lineage>
</organism>
<evidence type="ECO:0000313" key="2">
    <source>
        <dbReference type="Proteomes" id="UP000809587"/>
    </source>
</evidence>
<proteinExistence type="predicted"/>
<comment type="caution">
    <text evidence="1">The sequence shown here is derived from an EMBL/GenBank/DDBJ whole genome shotgun (WGS) entry which is preliminary data.</text>
</comment>
<name>A0ABS2JH24_9ACTN</name>